<evidence type="ECO:0000256" key="1">
    <source>
        <dbReference type="SAM" id="MobiDB-lite"/>
    </source>
</evidence>
<feature type="compositionally biased region" description="Low complexity" evidence="1">
    <location>
        <begin position="8"/>
        <end position="17"/>
    </location>
</feature>
<evidence type="ECO:0000313" key="3">
    <source>
        <dbReference type="EMBL" id="SBT43675.1"/>
    </source>
</evidence>
<evidence type="ECO:0000313" key="4">
    <source>
        <dbReference type="Proteomes" id="UP000199385"/>
    </source>
</evidence>
<keyword evidence="2" id="KW-1133">Transmembrane helix</keyword>
<feature type="compositionally biased region" description="Basic and acidic residues" evidence="1">
    <location>
        <begin position="23"/>
        <end position="41"/>
    </location>
</feature>
<organism evidence="3 4">
    <name type="scientific">Micromonospora auratinigra</name>
    <dbReference type="NCBI Taxonomy" id="261654"/>
    <lineage>
        <taxon>Bacteria</taxon>
        <taxon>Bacillati</taxon>
        <taxon>Actinomycetota</taxon>
        <taxon>Actinomycetes</taxon>
        <taxon>Micromonosporales</taxon>
        <taxon>Micromonosporaceae</taxon>
        <taxon>Micromonospora</taxon>
    </lineage>
</organism>
<gene>
    <name evidence="3" type="ORF">GA0070611_2415</name>
</gene>
<dbReference type="EMBL" id="LT594323">
    <property type="protein sequence ID" value="SBT43675.1"/>
    <property type="molecule type" value="Genomic_DNA"/>
</dbReference>
<keyword evidence="2" id="KW-0812">Transmembrane</keyword>
<proteinExistence type="predicted"/>
<feature type="compositionally biased region" description="Basic and acidic residues" evidence="1">
    <location>
        <begin position="48"/>
        <end position="57"/>
    </location>
</feature>
<dbReference type="Proteomes" id="UP000199385">
    <property type="component" value="Chromosome I"/>
</dbReference>
<feature type="transmembrane region" description="Helical" evidence="2">
    <location>
        <begin position="119"/>
        <end position="142"/>
    </location>
</feature>
<sequence>MPPWGLTAPPWSSAAPSQPVERAAARPEPEVDREDEADRGPVDPTVPPERDPDDGRPRPLTVYDELLEFPESTRPEPGPETYPEQQGVWPDVPAPFHQPPAYPVDLDEESEPRGRNRTVLVVAIGAAVVAVVAAIAVGVVVLNRDAAPAPGPAPVSGPVKPKVSGPPPGDLKLRDDGTRITVTWTDPSQGTVPFMVAGGQAGRTLQPLITMEAGSTSYTVNGMSTKLNYCFTVLAVYSTDTVATSGQVCTDRQGVAPN</sequence>
<dbReference type="Gene3D" id="2.60.40.10">
    <property type="entry name" value="Immunoglobulins"/>
    <property type="match status" value="1"/>
</dbReference>
<keyword evidence="4" id="KW-1185">Reference proteome</keyword>
<feature type="region of interest" description="Disordered" evidence="1">
    <location>
        <begin position="148"/>
        <end position="169"/>
    </location>
</feature>
<dbReference type="PATRIC" id="fig|261654.4.peg.2459"/>
<evidence type="ECO:0000256" key="2">
    <source>
        <dbReference type="SAM" id="Phobius"/>
    </source>
</evidence>
<dbReference type="GO" id="GO:0005975">
    <property type="term" value="P:carbohydrate metabolic process"/>
    <property type="evidence" value="ECO:0007669"/>
    <property type="project" value="UniProtKB-ARBA"/>
</dbReference>
<dbReference type="InterPro" id="IPR013783">
    <property type="entry name" value="Ig-like_fold"/>
</dbReference>
<protein>
    <recommendedName>
        <fullName evidence="5">Fibronectin type-III domain-containing protein</fullName>
    </recommendedName>
</protein>
<dbReference type="AlphaFoldDB" id="A0A1A8ZIH4"/>
<dbReference type="InterPro" id="IPR036116">
    <property type="entry name" value="FN3_sf"/>
</dbReference>
<reference evidence="4" key="1">
    <citation type="submission" date="2016-06" db="EMBL/GenBank/DDBJ databases">
        <authorList>
            <person name="Varghese N."/>
            <person name="Submissions Spin"/>
        </authorList>
    </citation>
    <scope>NUCLEOTIDE SEQUENCE [LARGE SCALE GENOMIC DNA]</scope>
    <source>
        <strain evidence="4">DSM 44815</strain>
    </source>
</reference>
<feature type="region of interest" description="Disordered" evidence="1">
    <location>
        <begin position="1"/>
        <end position="110"/>
    </location>
</feature>
<dbReference type="STRING" id="261654.GA0070611_2415"/>
<accession>A0A1A8ZIH4</accession>
<feature type="compositionally biased region" description="Pro residues" evidence="1">
    <location>
        <begin position="92"/>
        <end position="102"/>
    </location>
</feature>
<keyword evidence="2" id="KW-0472">Membrane</keyword>
<name>A0A1A8ZIH4_9ACTN</name>
<evidence type="ECO:0008006" key="5">
    <source>
        <dbReference type="Google" id="ProtNLM"/>
    </source>
</evidence>
<dbReference type="SUPFAM" id="SSF49265">
    <property type="entry name" value="Fibronectin type III"/>
    <property type="match status" value="1"/>
</dbReference>